<evidence type="ECO:0000256" key="7">
    <source>
        <dbReference type="ARBA" id="ARBA00047334"/>
    </source>
</evidence>
<dbReference type="InterPro" id="IPR036206">
    <property type="entry name" value="ThiamineP_synth_sf"/>
</dbReference>
<dbReference type="SUPFAM" id="SSF51391">
    <property type="entry name" value="Thiamin phosphate synthase"/>
    <property type="match status" value="1"/>
</dbReference>
<evidence type="ECO:0000256" key="9">
    <source>
        <dbReference type="ARBA" id="ARBA00047883"/>
    </source>
</evidence>
<dbReference type="InterPro" id="IPR013785">
    <property type="entry name" value="Aldolase_TIM"/>
</dbReference>
<keyword evidence="5 10" id="KW-0460">Magnesium</keyword>
<sequence>MTSKEPADARRERLADARLYLCTDARTGRGDLRAFTEFLHEVLSGGVDVVQLRDRGLDVLTELEYLAAARVVAHEHGALLAVNDRADVARAVGADVLHLGQRDLPVAHARAIVGPDVIVGRSSQGGAEALVAGSDPDVDYFCVGPVHATPTKPGRGAVGVSAVRDVAATAPSTPWFAIGGIDLSTVGDVLEQGATRVVVVRAITDAVDPGEAARSLAATVRAAHARTVDGPPSD</sequence>
<dbReference type="RefSeq" id="WP_198732661.1">
    <property type="nucleotide sequence ID" value="NZ_JAEINH010000002.1"/>
</dbReference>
<dbReference type="EMBL" id="JAEINH010000002">
    <property type="protein sequence ID" value="MBI9114122.1"/>
    <property type="molecule type" value="Genomic_DNA"/>
</dbReference>
<dbReference type="Proteomes" id="UP000602087">
    <property type="component" value="Unassembled WGS sequence"/>
</dbReference>
<feature type="binding site" evidence="10">
    <location>
        <begin position="149"/>
        <end position="151"/>
    </location>
    <ligand>
        <name>2-[(2R,5Z)-2-carboxy-4-methylthiazol-5(2H)-ylidene]ethyl phosphate</name>
        <dbReference type="ChEBI" id="CHEBI:62899"/>
    </ligand>
</feature>
<comment type="caution">
    <text evidence="10">Lacks conserved residue(s) required for the propagation of feature annotation.</text>
</comment>
<dbReference type="PANTHER" id="PTHR20857:SF15">
    <property type="entry name" value="THIAMINE-PHOSPHATE SYNTHASE"/>
    <property type="match status" value="1"/>
</dbReference>
<feature type="binding site" evidence="10">
    <location>
        <position position="103"/>
    </location>
    <ligand>
        <name>Mg(2+)</name>
        <dbReference type="ChEBI" id="CHEBI:18420"/>
    </ligand>
</feature>
<evidence type="ECO:0000256" key="2">
    <source>
        <dbReference type="ARBA" id="ARBA00005165"/>
    </source>
</evidence>
<feature type="binding site" evidence="10">
    <location>
        <position position="180"/>
    </location>
    <ligand>
        <name>2-[(2R,5Z)-2-carboxy-4-methylthiazol-5(2H)-ylidene]ethyl phosphate</name>
        <dbReference type="ChEBI" id="CHEBI:62899"/>
    </ligand>
</feature>
<comment type="caution">
    <text evidence="14">The sequence shown here is derived from an EMBL/GenBank/DDBJ whole genome shotgun (WGS) entry which is preliminary data.</text>
</comment>
<gene>
    <name evidence="10" type="primary">thiE</name>
    <name evidence="14" type="ORF">JAV76_03725</name>
</gene>
<evidence type="ECO:0000256" key="1">
    <source>
        <dbReference type="ARBA" id="ARBA00003814"/>
    </source>
</evidence>
<dbReference type="Pfam" id="PF02581">
    <property type="entry name" value="TMP-TENI"/>
    <property type="match status" value="1"/>
</dbReference>
<evidence type="ECO:0000256" key="11">
    <source>
        <dbReference type="RuleBase" id="RU003826"/>
    </source>
</evidence>
<dbReference type="PANTHER" id="PTHR20857">
    <property type="entry name" value="THIAMINE-PHOSPHATE PYROPHOSPHORYLASE"/>
    <property type="match status" value="1"/>
</dbReference>
<dbReference type="GO" id="GO:0005737">
    <property type="term" value="C:cytoplasm"/>
    <property type="evidence" value="ECO:0007669"/>
    <property type="project" value="TreeGrafter"/>
</dbReference>
<evidence type="ECO:0000256" key="12">
    <source>
        <dbReference type="RuleBase" id="RU004253"/>
    </source>
</evidence>
<evidence type="ECO:0000313" key="14">
    <source>
        <dbReference type="EMBL" id="MBI9114122.1"/>
    </source>
</evidence>
<name>A0A934I6K1_9MICO</name>
<comment type="catalytic activity">
    <reaction evidence="7 10 11">
        <text>4-methyl-5-(2-phosphooxyethyl)-thiazole + 4-amino-2-methyl-5-(diphosphooxymethyl)pyrimidine + H(+) = thiamine phosphate + diphosphate</text>
        <dbReference type="Rhea" id="RHEA:22328"/>
        <dbReference type="ChEBI" id="CHEBI:15378"/>
        <dbReference type="ChEBI" id="CHEBI:33019"/>
        <dbReference type="ChEBI" id="CHEBI:37575"/>
        <dbReference type="ChEBI" id="CHEBI:57841"/>
        <dbReference type="ChEBI" id="CHEBI:58296"/>
        <dbReference type="EC" id="2.5.1.3"/>
    </reaction>
</comment>
<feature type="domain" description="Thiamine phosphate synthase/TenI" evidence="13">
    <location>
        <begin position="19"/>
        <end position="203"/>
    </location>
</feature>
<evidence type="ECO:0000256" key="4">
    <source>
        <dbReference type="ARBA" id="ARBA00022723"/>
    </source>
</evidence>
<evidence type="ECO:0000256" key="10">
    <source>
        <dbReference type="HAMAP-Rule" id="MF_00097"/>
    </source>
</evidence>
<dbReference type="GO" id="GO:0000287">
    <property type="term" value="F:magnesium ion binding"/>
    <property type="evidence" value="ECO:0007669"/>
    <property type="project" value="UniProtKB-UniRule"/>
</dbReference>
<comment type="similarity">
    <text evidence="10 11">Belongs to the thiamine-phosphate synthase family.</text>
</comment>
<dbReference type="GO" id="GO:0009229">
    <property type="term" value="P:thiamine diphosphate biosynthetic process"/>
    <property type="evidence" value="ECO:0007669"/>
    <property type="project" value="UniProtKB-UniRule"/>
</dbReference>
<evidence type="ECO:0000313" key="15">
    <source>
        <dbReference type="Proteomes" id="UP000602087"/>
    </source>
</evidence>
<protein>
    <recommendedName>
        <fullName evidence="10">Thiamine-phosphate synthase</fullName>
        <shortName evidence="10">TP synthase</shortName>
        <shortName evidence="10">TPS</shortName>
        <ecNumber evidence="10">2.5.1.3</ecNumber>
    </recommendedName>
    <alternativeName>
        <fullName evidence="10">Thiamine-phosphate pyrophosphorylase</fullName>
        <shortName evidence="10">TMP pyrophosphorylase</shortName>
        <shortName evidence="10">TMP-PPase</shortName>
    </alternativeName>
</protein>
<evidence type="ECO:0000259" key="13">
    <source>
        <dbReference type="Pfam" id="PF02581"/>
    </source>
</evidence>
<comment type="pathway">
    <text evidence="2 10 12">Cofactor biosynthesis; thiamine diphosphate biosynthesis; thiamine phosphate from 4-amino-2-methyl-5-diphosphomethylpyrimidine and 4-methyl-5-(2-phosphoethyl)-thiazole: step 1/1.</text>
</comment>
<comment type="cofactor">
    <cofactor evidence="10">
        <name>Mg(2+)</name>
        <dbReference type="ChEBI" id="CHEBI:18420"/>
    </cofactor>
    <text evidence="10">Binds 1 Mg(2+) ion per subunit.</text>
</comment>
<dbReference type="Gene3D" id="3.20.20.70">
    <property type="entry name" value="Aldolase class I"/>
    <property type="match status" value="1"/>
</dbReference>
<keyword evidence="6 10" id="KW-0784">Thiamine biosynthesis</keyword>
<dbReference type="GO" id="GO:0004789">
    <property type="term" value="F:thiamine-phosphate diphosphorylase activity"/>
    <property type="evidence" value="ECO:0007669"/>
    <property type="project" value="UniProtKB-UniRule"/>
</dbReference>
<dbReference type="CDD" id="cd00564">
    <property type="entry name" value="TMP_TenI"/>
    <property type="match status" value="1"/>
</dbReference>
<evidence type="ECO:0000256" key="5">
    <source>
        <dbReference type="ARBA" id="ARBA00022842"/>
    </source>
</evidence>
<keyword evidence="3 10" id="KW-0808">Transferase</keyword>
<feature type="binding site" evidence="10">
    <location>
        <position position="84"/>
    </location>
    <ligand>
        <name>Mg(2+)</name>
        <dbReference type="ChEBI" id="CHEBI:18420"/>
    </ligand>
</feature>
<feature type="binding site" evidence="10">
    <location>
        <position position="83"/>
    </location>
    <ligand>
        <name>4-amino-2-methyl-5-(diphosphooxymethyl)pyrimidine</name>
        <dbReference type="ChEBI" id="CHEBI:57841"/>
    </ligand>
</feature>
<feature type="binding site" evidence="10">
    <location>
        <position position="152"/>
    </location>
    <ligand>
        <name>4-amino-2-methyl-5-(diphosphooxymethyl)pyrimidine</name>
        <dbReference type="ChEBI" id="CHEBI:57841"/>
    </ligand>
</feature>
<dbReference type="GO" id="GO:0009228">
    <property type="term" value="P:thiamine biosynthetic process"/>
    <property type="evidence" value="ECO:0007669"/>
    <property type="project" value="UniProtKB-KW"/>
</dbReference>
<feature type="binding site" evidence="10">
    <location>
        <position position="122"/>
    </location>
    <ligand>
        <name>4-amino-2-methyl-5-(diphosphooxymethyl)pyrimidine</name>
        <dbReference type="ChEBI" id="CHEBI:57841"/>
    </ligand>
</feature>
<dbReference type="EC" id="2.5.1.3" evidence="10"/>
<comment type="function">
    <text evidence="1 10">Condenses 4-methyl-5-(beta-hydroxyethyl)thiazole monophosphate (THZ-P) and 2-methyl-4-amino-5-hydroxymethyl pyrimidine pyrophosphate (HMP-PP) to form thiamine monophosphate (TMP).</text>
</comment>
<evidence type="ECO:0000256" key="3">
    <source>
        <dbReference type="ARBA" id="ARBA00022679"/>
    </source>
</evidence>
<comment type="catalytic activity">
    <reaction evidence="9 10 11">
        <text>2-[(2R,5Z)-2-carboxy-4-methylthiazol-5(2H)-ylidene]ethyl phosphate + 4-amino-2-methyl-5-(diphosphooxymethyl)pyrimidine + 2 H(+) = thiamine phosphate + CO2 + diphosphate</text>
        <dbReference type="Rhea" id="RHEA:47844"/>
        <dbReference type="ChEBI" id="CHEBI:15378"/>
        <dbReference type="ChEBI" id="CHEBI:16526"/>
        <dbReference type="ChEBI" id="CHEBI:33019"/>
        <dbReference type="ChEBI" id="CHEBI:37575"/>
        <dbReference type="ChEBI" id="CHEBI:57841"/>
        <dbReference type="ChEBI" id="CHEBI:62899"/>
        <dbReference type="EC" id="2.5.1.3"/>
    </reaction>
</comment>
<evidence type="ECO:0000256" key="6">
    <source>
        <dbReference type="ARBA" id="ARBA00022977"/>
    </source>
</evidence>
<reference evidence="14" key="1">
    <citation type="submission" date="2020-12" db="EMBL/GenBank/DDBJ databases">
        <title>Sanguibacter suaedae sp. nov., isolated from Suaeda aralocaspica.</title>
        <authorList>
            <person name="Ma Q."/>
        </authorList>
    </citation>
    <scope>NUCLEOTIDE SEQUENCE</scope>
    <source>
        <strain evidence="14">YZGR15</strain>
    </source>
</reference>
<accession>A0A934I6K1</accession>
<dbReference type="InterPro" id="IPR022998">
    <property type="entry name" value="ThiamineP_synth_TenI"/>
</dbReference>
<evidence type="ECO:0000256" key="8">
    <source>
        <dbReference type="ARBA" id="ARBA00047851"/>
    </source>
</evidence>
<dbReference type="InterPro" id="IPR034291">
    <property type="entry name" value="TMP_synthase"/>
</dbReference>
<dbReference type="AlphaFoldDB" id="A0A934I6K1"/>
<organism evidence="14 15">
    <name type="scientific">Sanguibacter suaedae</name>
    <dbReference type="NCBI Taxonomy" id="2795737"/>
    <lineage>
        <taxon>Bacteria</taxon>
        <taxon>Bacillati</taxon>
        <taxon>Actinomycetota</taxon>
        <taxon>Actinomycetes</taxon>
        <taxon>Micrococcales</taxon>
        <taxon>Sanguibacteraceae</taxon>
        <taxon>Sanguibacter</taxon>
    </lineage>
</organism>
<keyword evidence="15" id="KW-1185">Reference proteome</keyword>
<proteinExistence type="inferred from homology"/>
<comment type="catalytic activity">
    <reaction evidence="8 10 11">
        <text>2-(2-carboxy-4-methylthiazol-5-yl)ethyl phosphate + 4-amino-2-methyl-5-(diphosphooxymethyl)pyrimidine + 2 H(+) = thiamine phosphate + CO2 + diphosphate</text>
        <dbReference type="Rhea" id="RHEA:47848"/>
        <dbReference type="ChEBI" id="CHEBI:15378"/>
        <dbReference type="ChEBI" id="CHEBI:16526"/>
        <dbReference type="ChEBI" id="CHEBI:33019"/>
        <dbReference type="ChEBI" id="CHEBI:37575"/>
        <dbReference type="ChEBI" id="CHEBI:57841"/>
        <dbReference type="ChEBI" id="CHEBI:62890"/>
        <dbReference type="EC" id="2.5.1.3"/>
    </reaction>
</comment>
<keyword evidence="4 10" id="KW-0479">Metal-binding</keyword>
<dbReference type="NCBIfam" id="TIGR00693">
    <property type="entry name" value="thiE"/>
    <property type="match status" value="1"/>
</dbReference>
<dbReference type="HAMAP" id="MF_00097">
    <property type="entry name" value="TMP_synthase"/>
    <property type="match status" value="1"/>
</dbReference>